<name>A0A431TQ28_9BURK</name>
<comment type="subcellular location">
    <subcellularLocation>
        <location evidence="1">Cell outer membrane</location>
    </subcellularLocation>
</comment>
<sequence>MRPPPKWISTLLARKIAISAIAYTAWIPGLALADEPVLQSVNQSSESTWGLGVVGMSNQKAYKGISRDNLALPLVYFENHWVRVFGPRVEFKLPSLDITASQKIDFRLLARYDESGYKPDDAAILSGMDERKGGLWAGGKVIWRNDLADISAEVLADASGHSKGQRATLGLEKTFRLGQKVMLVPRVSASWMSKKYVDYYYGVRDNEIRADRPSYIGESAVNVEVGARASYLFNASHSVFIDVGVTSLAKEIKASPLVDRSTENRVSMGYLYRF</sequence>
<dbReference type="Pfam" id="PF06629">
    <property type="entry name" value="MipA"/>
    <property type="match status" value="1"/>
</dbReference>
<evidence type="ECO:0000256" key="2">
    <source>
        <dbReference type="ARBA" id="ARBA00005722"/>
    </source>
</evidence>
<evidence type="ECO:0000256" key="3">
    <source>
        <dbReference type="ARBA" id="ARBA00022729"/>
    </source>
</evidence>
<evidence type="ECO:0000313" key="7">
    <source>
        <dbReference type="Proteomes" id="UP000267418"/>
    </source>
</evidence>
<dbReference type="GO" id="GO:0009279">
    <property type="term" value="C:cell outer membrane"/>
    <property type="evidence" value="ECO:0007669"/>
    <property type="project" value="UniProtKB-SubCell"/>
</dbReference>
<gene>
    <name evidence="6" type="ORF">EJP69_14760</name>
</gene>
<dbReference type="OrthoDB" id="8562138at2"/>
<proteinExistence type="inferred from homology"/>
<evidence type="ECO:0000256" key="1">
    <source>
        <dbReference type="ARBA" id="ARBA00004442"/>
    </source>
</evidence>
<accession>A0A431TQ28</accession>
<keyword evidence="3" id="KW-0732">Signal</keyword>
<protein>
    <submittedName>
        <fullName evidence="6">MipA/OmpV family protein</fullName>
    </submittedName>
</protein>
<dbReference type="PANTHER" id="PTHR38776:SF1">
    <property type="entry name" value="MLTA-INTERACTING PROTEIN-RELATED"/>
    <property type="match status" value="1"/>
</dbReference>
<reference evidence="6 7" key="1">
    <citation type="submission" date="2018-12" db="EMBL/GenBank/DDBJ databases">
        <title>The genome of Variovorax gossypii DSM 100435.</title>
        <authorList>
            <person name="Gao J."/>
            <person name="Sun J."/>
        </authorList>
    </citation>
    <scope>NUCLEOTIDE SEQUENCE [LARGE SCALE GENOMIC DNA]</scope>
    <source>
        <strain evidence="6 7">DSM 100435</strain>
    </source>
</reference>
<evidence type="ECO:0000256" key="5">
    <source>
        <dbReference type="ARBA" id="ARBA00023237"/>
    </source>
</evidence>
<dbReference type="PANTHER" id="PTHR38776">
    <property type="entry name" value="MLTA-INTERACTING PROTEIN-RELATED"/>
    <property type="match status" value="1"/>
</dbReference>
<dbReference type="EMBL" id="RXOE01000002">
    <property type="protein sequence ID" value="RTQ35741.1"/>
    <property type="molecule type" value="Genomic_DNA"/>
</dbReference>
<evidence type="ECO:0000313" key="6">
    <source>
        <dbReference type="EMBL" id="RTQ35741.1"/>
    </source>
</evidence>
<dbReference type="InterPro" id="IPR010583">
    <property type="entry name" value="MipA"/>
</dbReference>
<dbReference type="AlphaFoldDB" id="A0A431TQ28"/>
<keyword evidence="7" id="KW-1185">Reference proteome</keyword>
<keyword evidence="4" id="KW-0472">Membrane</keyword>
<evidence type="ECO:0000256" key="4">
    <source>
        <dbReference type="ARBA" id="ARBA00023136"/>
    </source>
</evidence>
<keyword evidence="5" id="KW-0998">Cell outer membrane</keyword>
<organism evidence="6 7">
    <name type="scientific">Variovorax gossypii</name>
    <dbReference type="NCBI Taxonomy" id="1679495"/>
    <lineage>
        <taxon>Bacteria</taxon>
        <taxon>Pseudomonadati</taxon>
        <taxon>Pseudomonadota</taxon>
        <taxon>Betaproteobacteria</taxon>
        <taxon>Burkholderiales</taxon>
        <taxon>Comamonadaceae</taxon>
        <taxon>Variovorax</taxon>
    </lineage>
</organism>
<comment type="caution">
    <text evidence="6">The sequence shown here is derived from an EMBL/GenBank/DDBJ whole genome shotgun (WGS) entry which is preliminary data.</text>
</comment>
<dbReference type="Proteomes" id="UP000267418">
    <property type="component" value="Unassembled WGS sequence"/>
</dbReference>
<comment type="similarity">
    <text evidence="2">Belongs to the MipA/OmpV family.</text>
</comment>